<organism evidence="2 3">
    <name type="scientific">Vagococcus carniphilus</name>
    <dbReference type="NCBI Taxonomy" id="218144"/>
    <lineage>
        <taxon>Bacteria</taxon>
        <taxon>Bacillati</taxon>
        <taxon>Bacillota</taxon>
        <taxon>Bacilli</taxon>
        <taxon>Lactobacillales</taxon>
        <taxon>Enterococcaceae</taxon>
        <taxon>Vagococcus</taxon>
    </lineage>
</organism>
<dbReference type="Proteomes" id="UP001268577">
    <property type="component" value="Unassembled WGS sequence"/>
</dbReference>
<feature type="signal peptide" evidence="1">
    <location>
        <begin position="1"/>
        <end position="24"/>
    </location>
</feature>
<dbReference type="AlphaFoldDB" id="A0AAW8U9X4"/>
<name>A0AAW8U9X4_9ENTE</name>
<evidence type="ECO:0000256" key="1">
    <source>
        <dbReference type="SAM" id="SignalP"/>
    </source>
</evidence>
<keyword evidence="1" id="KW-0732">Signal</keyword>
<dbReference type="EMBL" id="JARQBZ010000038">
    <property type="protein sequence ID" value="MDT2835117.1"/>
    <property type="molecule type" value="Genomic_DNA"/>
</dbReference>
<gene>
    <name evidence="2" type="ORF">P7H70_13825</name>
</gene>
<evidence type="ECO:0000313" key="3">
    <source>
        <dbReference type="Proteomes" id="UP001268577"/>
    </source>
</evidence>
<feature type="chain" id="PRO_5043611656" description="SLH domain-containing protein" evidence="1">
    <location>
        <begin position="25"/>
        <end position="113"/>
    </location>
</feature>
<accession>A0AAW8U9X4</accession>
<evidence type="ECO:0000313" key="2">
    <source>
        <dbReference type="EMBL" id="MDT2835117.1"/>
    </source>
</evidence>
<evidence type="ECO:0008006" key="4">
    <source>
        <dbReference type="Google" id="ProtNLM"/>
    </source>
</evidence>
<comment type="caution">
    <text evidence="2">The sequence shown here is derived from an EMBL/GenBank/DDBJ whole genome shotgun (WGS) entry which is preliminary data.</text>
</comment>
<proteinExistence type="predicted"/>
<protein>
    <recommendedName>
        <fullName evidence="4">SLH domain-containing protein</fullName>
    </recommendedName>
</protein>
<dbReference type="RefSeq" id="WP_311985699.1">
    <property type="nucleotide sequence ID" value="NZ_JARQBZ010000038.1"/>
</dbReference>
<reference evidence="2" key="1">
    <citation type="submission" date="2023-03" db="EMBL/GenBank/DDBJ databases">
        <authorList>
            <person name="Shen W."/>
            <person name="Cai J."/>
        </authorList>
    </citation>
    <scope>NUCLEOTIDE SEQUENCE</scope>
    <source>
        <strain evidence="2">P96-3</strain>
    </source>
</reference>
<sequence>MKIKLKIFLVLLMSFLGGAVSAEAASTEKEFTVNQWATNLYYTESGILAGTRRSSFPPEEFMITKESPTWSRLTDEELRDKLLHWILKKSNYTYWGYSILYQDQTTEFFNETV</sequence>